<dbReference type="InterPro" id="IPR012338">
    <property type="entry name" value="Beta-lactam/transpept-like"/>
</dbReference>
<evidence type="ECO:0000256" key="1">
    <source>
        <dbReference type="SAM" id="SignalP"/>
    </source>
</evidence>
<dbReference type="GeneID" id="106171090"/>
<accession>A0A1S3J8F5</accession>
<dbReference type="OrthoDB" id="5946976at2759"/>
<feature type="domain" description="Beta-lactamase-related" evidence="2">
    <location>
        <begin position="50"/>
        <end position="390"/>
    </location>
</feature>
<gene>
    <name evidence="4" type="primary">LOC106171090</name>
</gene>
<dbReference type="SUPFAM" id="SSF56601">
    <property type="entry name" value="beta-lactamase/transpeptidase-like"/>
    <property type="match status" value="1"/>
</dbReference>
<proteinExistence type="predicted"/>
<dbReference type="Gene3D" id="3.40.710.10">
    <property type="entry name" value="DD-peptidase/beta-lactamase superfamily"/>
    <property type="match status" value="1"/>
</dbReference>
<dbReference type="KEGG" id="lak:106171090"/>
<protein>
    <submittedName>
        <fullName evidence="4">Uncharacterized protein LOC106171090</fullName>
    </submittedName>
</protein>
<evidence type="ECO:0000259" key="2">
    <source>
        <dbReference type="Pfam" id="PF00144"/>
    </source>
</evidence>
<feature type="chain" id="PRO_5010200810" evidence="1">
    <location>
        <begin position="20"/>
        <end position="577"/>
    </location>
</feature>
<feature type="signal peptide" evidence="1">
    <location>
        <begin position="1"/>
        <end position="19"/>
    </location>
</feature>
<evidence type="ECO:0000313" key="3">
    <source>
        <dbReference type="Proteomes" id="UP000085678"/>
    </source>
</evidence>
<dbReference type="InterPro" id="IPR050491">
    <property type="entry name" value="AmpC-like"/>
</dbReference>
<dbReference type="InterPro" id="IPR001466">
    <property type="entry name" value="Beta-lactam-related"/>
</dbReference>
<dbReference type="PANTHER" id="PTHR46825:SF15">
    <property type="entry name" value="BETA-LACTAMASE-RELATED DOMAIN-CONTAINING PROTEIN"/>
    <property type="match status" value="1"/>
</dbReference>
<dbReference type="Pfam" id="PF00144">
    <property type="entry name" value="Beta-lactamase"/>
    <property type="match status" value="1"/>
</dbReference>
<reference evidence="4" key="1">
    <citation type="submission" date="2025-08" db="UniProtKB">
        <authorList>
            <consortium name="RefSeq"/>
        </authorList>
    </citation>
    <scope>IDENTIFICATION</scope>
    <source>
        <tissue evidence="4">Gonads</tissue>
    </source>
</reference>
<name>A0A1S3J8F5_LINAN</name>
<dbReference type="RefSeq" id="XP_013406680.1">
    <property type="nucleotide sequence ID" value="XM_013551226.1"/>
</dbReference>
<evidence type="ECO:0000313" key="4">
    <source>
        <dbReference type="RefSeq" id="XP_013406680.1"/>
    </source>
</evidence>
<keyword evidence="1" id="KW-0732">Signal</keyword>
<dbReference type="PANTHER" id="PTHR46825">
    <property type="entry name" value="D-ALANYL-D-ALANINE-CARBOXYPEPTIDASE/ENDOPEPTIDASE AMPH"/>
    <property type="match status" value="1"/>
</dbReference>
<sequence>MGYWCFYLLYLVLVHQSICQTTDPTNGSFENLAKLIDKYATEVLACNGSEVVSLALTVVKNGTTVLAKSYGYADYVKKIKATDETKFCIASCSKAFTTTLLAKLLDRNKSHTFDSKVKDILPDLLLGDNYTTYHVTIRDLVSHRTGMSRHDFAWVLGGLTRDTFFRHIQYMNATYGFRDQVIYNNWMYGIASRVAEALGGKPFQVLLQEEILDPLDMKRTTQIYDLKPEGKDYAKFYYVTDEGPKEVDVQLYSTLHAVDGAGGLCSTPTDMSKWLTFHLSNGVLPNGTQLVSNVSLDNTKTSRNIWGEVAIEDDLYTRPKIPFTDVRDRYAMGWYAGYYRGYRTISHAGSLYGQLSLITTIPAESIAIYTTTSGNLKTNPQRAMSLYIADILMGLEPWLNATTTCTFPFPWIISSTNQTSSLKRLTEQRPLVDYTGTFGNYFYGNITVAMGTMENSTDKVLKFLYGSLGNFPLLPTEDKDVFKLYASPTNLFWFLNYTSEVKVNFSSSEPNRDIMDTMTVSGIDTNTTVFLRDLKLPPRTNTNCGKNGENCSTSGSFSIAYFAKGIITIFAAIALGI</sequence>
<dbReference type="OMA" id="THRMGFE"/>
<dbReference type="Proteomes" id="UP000085678">
    <property type="component" value="Unplaced"/>
</dbReference>
<dbReference type="InParanoid" id="A0A1S3J8F5"/>
<keyword evidence="3" id="KW-1185">Reference proteome</keyword>
<dbReference type="AlphaFoldDB" id="A0A1S3J8F5"/>
<organism evidence="3 4">
    <name type="scientific">Lingula anatina</name>
    <name type="common">Brachiopod</name>
    <name type="synonym">Lingula unguis</name>
    <dbReference type="NCBI Taxonomy" id="7574"/>
    <lineage>
        <taxon>Eukaryota</taxon>
        <taxon>Metazoa</taxon>
        <taxon>Spiralia</taxon>
        <taxon>Lophotrochozoa</taxon>
        <taxon>Brachiopoda</taxon>
        <taxon>Linguliformea</taxon>
        <taxon>Lingulata</taxon>
        <taxon>Lingulida</taxon>
        <taxon>Linguloidea</taxon>
        <taxon>Lingulidae</taxon>
        <taxon>Lingula</taxon>
    </lineage>
</organism>